<dbReference type="AlphaFoldDB" id="A0A0B2UNB7"/>
<dbReference type="GO" id="GO:0003924">
    <property type="term" value="F:GTPase activity"/>
    <property type="evidence" value="ECO:0007669"/>
    <property type="project" value="InterPro"/>
</dbReference>
<dbReference type="STRING" id="1354746.A0A0B2UNB7"/>
<dbReference type="EMBL" id="JOKQ01000001">
    <property type="protein sequence ID" value="KHN70460.1"/>
    <property type="molecule type" value="Genomic_DNA"/>
</dbReference>
<feature type="domain" description="GED" evidence="3">
    <location>
        <begin position="507"/>
        <end position="594"/>
    </location>
</feature>
<dbReference type="Pfam" id="PF00350">
    <property type="entry name" value="Dynamin_N"/>
    <property type="match status" value="1"/>
</dbReference>
<dbReference type="Pfam" id="PF02212">
    <property type="entry name" value="GED"/>
    <property type="match status" value="1"/>
</dbReference>
<dbReference type="InterPro" id="IPR045063">
    <property type="entry name" value="Dynamin_N"/>
</dbReference>
<proteinExistence type="predicted"/>
<dbReference type="SUPFAM" id="SSF52540">
    <property type="entry name" value="P-loop containing nucleoside triphosphate hydrolases"/>
    <property type="match status" value="1"/>
</dbReference>
<dbReference type="RefSeq" id="XP_014564502.1">
    <property type="nucleotide sequence ID" value="XM_014709016.1"/>
</dbReference>
<dbReference type="GO" id="GO:0008017">
    <property type="term" value="F:microtubule binding"/>
    <property type="evidence" value="ECO:0007669"/>
    <property type="project" value="TreeGrafter"/>
</dbReference>
<accession>A0A0B2UNB7</accession>
<dbReference type="GO" id="GO:0005874">
    <property type="term" value="C:microtubule"/>
    <property type="evidence" value="ECO:0007669"/>
    <property type="project" value="TreeGrafter"/>
</dbReference>
<dbReference type="HOGENOM" id="CLU_008964_5_0_1"/>
<dbReference type="Gene3D" id="3.40.50.300">
    <property type="entry name" value="P-loop containing nucleotide triphosphate hydrolases"/>
    <property type="match status" value="1"/>
</dbReference>
<dbReference type="PROSITE" id="PS51388">
    <property type="entry name" value="GED"/>
    <property type="match status" value="1"/>
</dbReference>
<keyword evidence="2" id="KW-0342">GTP-binding</keyword>
<dbReference type="PRINTS" id="PR00195">
    <property type="entry name" value="DYNAMIN"/>
</dbReference>
<evidence type="ECO:0000256" key="2">
    <source>
        <dbReference type="ARBA" id="ARBA00023134"/>
    </source>
</evidence>
<dbReference type="InterPro" id="IPR030381">
    <property type="entry name" value="G_DYNAMIN_dom"/>
</dbReference>
<dbReference type="InterPro" id="IPR001401">
    <property type="entry name" value="Dynamin_GTPase"/>
</dbReference>
<dbReference type="VEuPathDB" id="MicrosporidiaDB:M896_011140"/>
<dbReference type="GO" id="GO:0005737">
    <property type="term" value="C:cytoplasm"/>
    <property type="evidence" value="ECO:0007669"/>
    <property type="project" value="TreeGrafter"/>
</dbReference>
<keyword evidence="6" id="KW-1185">Reference proteome</keyword>
<dbReference type="PROSITE" id="PS51718">
    <property type="entry name" value="G_DYNAMIN_2"/>
    <property type="match status" value="1"/>
</dbReference>
<evidence type="ECO:0000313" key="5">
    <source>
        <dbReference type="EMBL" id="KHN70460.1"/>
    </source>
</evidence>
<sequence>MNSRSIELLQNISMAVCHLGIETPQIVAIGAQSSGKSSVLEQILRRELLPRGVGLVTRCPIVLHIRKSIDGVESVQFDHIEHPVFDFTIAQAEIAKRMAILCGSNKGISETPVVVLVRLNAMLEMTLIDLPGLVKVPSGDQPDDIEARIERIALSYAIKESSVILALINANTDIATNEALKIAKKADPQLKRTLGVVTKMDLMDEGTNCMDILANKHPRLMLGYVGVINRRQQDIADGLSIQDTLSRETAYLKKNSVYCQMYPRIGSEYLIQRLNEIFHNMAIEALPRIRASIRNSICDKSRRLQELEADGVSNDAKTLIMLHLQAVLGIFRDTECTQRVFVKHQSGFLEELKDVFYNNRYASCFDDLNSRLKRSSYLFVPEAVFHDVVRTNIAKMCEMYIGKVDYVVKRMIDEIQSISGPRFEELTAMLNQKVCECIETQHAEINAAVRQYGLIQASHVNVDHPDFDRTRIIEMILRRTSKNEFGLLSMLNSSKGTSYTDNKGFEVKLLKELVTAYLLIVEKEMRNYTNKAVHYYFCNYIIKEGLGIMQGLQIDSSLLMEHPEIVEERNRIKEELNILKNSLQATNNISRHGHQ</sequence>
<dbReference type="Pfam" id="PF01031">
    <property type="entry name" value="Dynamin_M"/>
    <property type="match status" value="1"/>
</dbReference>
<dbReference type="InParanoid" id="A0A0B2UNB7"/>
<organism evidence="5 6">
    <name type="scientific">Ordospora colligata OC4</name>
    <dbReference type="NCBI Taxonomy" id="1354746"/>
    <lineage>
        <taxon>Eukaryota</taxon>
        <taxon>Fungi</taxon>
        <taxon>Fungi incertae sedis</taxon>
        <taxon>Microsporidia</taxon>
        <taxon>Ordosporidae</taxon>
        <taxon>Ordospora</taxon>
    </lineage>
</organism>
<evidence type="ECO:0000256" key="1">
    <source>
        <dbReference type="ARBA" id="ARBA00022741"/>
    </source>
</evidence>
<dbReference type="PANTHER" id="PTHR11566">
    <property type="entry name" value="DYNAMIN"/>
    <property type="match status" value="1"/>
</dbReference>
<evidence type="ECO:0000259" key="3">
    <source>
        <dbReference type="PROSITE" id="PS51388"/>
    </source>
</evidence>
<evidence type="ECO:0000313" key="6">
    <source>
        <dbReference type="Proteomes" id="UP000031056"/>
    </source>
</evidence>
<dbReference type="InterPro" id="IPR022812">
    <property type="entry name" value="Dynamin"/>
</dbReference>
<dbReference type="InterPro" id="IPR020850">
    <property type="entry name" value="GED_dom"/>
</dbReference>
<dbReference type="GO" id="GO:0005525">
    <property type="term" value="F:GTP binding"/>
    <property type="evidence" value="ECO:0007669"/>
    <property type="project" value="InterPro"/>
</dbReference>
<protein>
    <submittedName>
        <fullName evidence="5">Dynamin</fullName>
    </submittedName>
</protein>
<feature type="domain" description="Dynamin-type G" evidence="4">
    <location>
        <begin position="20"/>
        <end position="287"/>
    </location>
</feature>
<gene>
    <name evidence="5" type="ORF">M896_011140</name>
</gene>
<reference evidence="5 6" key="1">
    <citation type="journal article" date="2014" name="MBio">
        <title>The Ordospora colligata genome; evolution of extreme reduction in microsporidia and host-to-parasite horizontal gene transfer.</title>
        <authorList>
            <person name="Pombert J.-F."/>
            <person name="Haag K.L."/>
            <person name="Beidas S."/>
            <person name="Ebert D."/>
            <person name="Keeling P.J."/>
        </authorList>
    </citation>
    <scope>NUCLEOTIDE SEQUENCE [LARGE SCALE GENOMIC DNA]</scope>
    <source>
        <strain evidence="5 6">OC4</strain>
    </source>
</reference>
<dbReference type="Gene3D" id="1.20.120.1240">
    <property type="entry name" value="Dynamin, middle domain"/>
    <property type="match status" value="1"/>
</dbReference>
<dbReference type="InterPro" id="IPR027417">
    <property type="entry name" value="P-loop_NTPase"/>
</dbReference>
<dbReference type="GeneID" id="26260957"/>
<dbReference type="CDD" id="cd08771">
    <property type="entry name" value="DLP_1"/>
    <property type="match status" value="1"/>
</dbReference>
<dbReference type="SMART" id="SM00053">
    <property type="entry name" value="DYNc"/>
    <property type="match status" value="1"/>
</dbReference>
<dbReference type="InterPro" id="IPR003130">
    <property type="entry name" value="GED"/>
</dbReference>
<keyword evidence="1" id="KW-0547">Nucleotide-binding</keyword>
<dbReference type="GO" id="GO:0016020">
    <property type="term" value="C:membrane"/>
    <property type="evidence" value="ECO:0007669"/>
    <property type="project" value="TreeGrafter"/>
</dbReference>
<dbReference type="InterPro" id="IPR000375">
    <property type="entry name" value="Dynamin_stalk"/>
</dbReference>
<name>A0A0B2UNB7_9MICR</name>
<dbReference type="OrthoDB" id="5061070at2759"/>
<comment type="caution">
    <text evidence="5">The sequence shown here is derived from an EMBL/GenBank/DDBJ whole genome shotgun (WGS) entry which is preliminary data.</text>
</comment>
<evidence type="ECO:0000259" key="4">
    <source>
        <dbReference type="PROSITE" id="PS51718"/>
    </source>
</evidence>
<dbReference type="Proteomes" id="UP000031056">
    <property type="component" value="Unassembled WGS sequence"/>
</dbReference>